<evidence type="ECO:0000313" key="7">
    <source>
        <dbReference type="Proteomes" id="UP000597444"/>
    </source>
</evidence>
<name>A0A8J3IP63_9CHLR</name>
<comment type="caution">
    <text evidence="6">The sequence shown here is derived from an EMBL/GenBank/DDBJ whole genome shotgun (WGS) entry which is preliminary data.</text>
</comment>
<dbReference type="Proteomes" id="UP000597444">
    <property type="component" value="Unassembled WGS sequence"/>
</dbReference>
<protein>
    <submittedName>
        <fullName evidence="6">ABC transporter substrate-binding protein</fullName>
    </submittedName>
</protein>
<evidence type="ECO:0000256" key="3">
    <source>
        <dbReference type="ARBA" id="ARBA00022448"/>
    </source>
</evidence>
<dbReference type="InterPro" id="IPR006059">
    <property type="entry name" value="SBP"/>
</dbReference>
<evidence type="ECO:0000256" key="4">
    <source>
        <dbReference type="ARBA" id="ARBA00022729"/>
    </source>
</evidence>
<keyword evidence="4 5" id="KW-0732">Signal</keyword>
<organism evidence="6 7">
    <name type="scientific">Reticulibacter mediterranei</name>
    <dbReference type="NCBI Taxonomy" id="2778369"/>
    <lineage>
        <taxon>Bacteria</taxon>
        <taxon>Bacillati</taxon>
        <taxon>Chloroflexota</taxon>
        <taxon>Ktedonobacteria</taxon>
        <taxon>Ktedonobacterales</taxon>
        <taxon>Reticulibacteraceae</taxon>
        <taxon>Reticulibacter</taxon>
    </lineage>
</organism>
<accession>A0A8J3IP63</accession>
<dbReference type="Pfam" id="PF13416">
    <property type="entry name" value="SBP_bac_8"/>
    <property type="match status" value="1"/>
</dbReference>
<keyword evidence="3" id="KW-0813">Transport</keyword>
<dbReference type="PANTHER" id="PTHR43649">
    <property type="entry name" value="ARABINOSE-BINDING PROTEIN-RELATED"/>
    <property type="match status" value="1"/>
</dbReference>
<dbReference type="AlphaFoldDB" id="A0A8J3IP63"/>
<dbReference type="RefSeq" id="WP_220206600.1">
    <property type="nucleotide sequence ID" value="NZ_BNJK01000001.1"/>
</dbReference>
<proteinExistence type="inferred from homology"/>
<dbReference type="InterPro" id="IPR050490">
    <property type="entry name" value="Bact_solute-bd_prot1"/>
</dbReference>
<dbReference type="PANTHER" id="PTHR43649:SF31">
    <property type="entry name" value="SN-GLYCEROL-3-PHOSPHATE-BINDING PERIPLASMIC PROTEIN UGPB"/>
    <property type="match status" value="1"/>
</dbReference>
<evidence type="ECO:0000256" key="1">
    <source>
        <dbReference type="ARBA" id="ARBA00004196"/>
    </source>
</evidence>
<gene>
    <name evidence="6" type="ORF">KSF_059930</name>
</gene>
<evidence type="ECO:0000256" key="5">
    <source>
        <dbReference type="SAM" id="SignalP"/>
    </source>
</evidence>
<dbReference type="GO" id="GO:0030313">
    <property type="term" value="C:cell envelope"/>
    <property type="evidence" value="ECO:0007669"/>
    <property type="project" value="UniProtKB-SubCell"/>
</dbReference>
<dbReference type="SUPFAM" id="SSF53850">
    <property type="entry name" value="Periplasmic binding protein-like II"/>
    <property type="match status" value="1"/>
</dbReference>
<dbReference type="EMBL" id="BNJK01000001">
    <property type="protein sequence ID" value="GHO95945.1"/>
    <property type="molecule type" value="Genomic_DNA"/>
</dbReference>
<keyword evidence="7" id="KW-1185">Reference proteome</keyword>
<comment type="similarity">
    <text evidence="2">Belongs to the bacterial solute-binding protein 1 family.</text>
</comment>
<comment type="subcellular location">
    <subcellularLocation>
        <location evidence="1">Cell envelope</location>
    </subcellularLocation>
</comment>
<reference evidence="6" key="1">
    <citation type="submission" date="2020-10" db="EMBL/GenBank/DDBJ databases">
        <title>Taxonomic study of unclassified bacteria belonging to the class Ktedonobacteria.</title>
        <authorList>
            <person name="Yabe S."/>
            <person name="Wang C.M."/>
            <person name="Zheng Y."/>
            <person name="Sakai Y."/>
            <person name="Cavaletti L."/>
            <person name="Monciardini P."/>
            <person name="Donadio S."/>
        </authorList>
    </citation>
    <scope>NUCLEOTIDE SEQUENCE</scope>
    <source>
        <strain evidence="6">ID150040</strain>
    </source>
</reference>
<dbReference type="CDD" id="cd14748">
    <property type="entry name" value="PBP2_UgpB"/>
    <property type="match status" value="1"/>
</dbReference>
<dbReference type="Gene3D" id="3.40.190.10">
    <property type="entry name" value="Periplasmic binding protein-like II"/>
    <property type="match status" value="1"/>
</dbReference>
<feature type="signal peptide" evidence="5">
    <location>
        <begin position="1"/>
        <end position="18"/>
    </location>
</feature>
<evidence type="ECO:0000256" key="2">
    <source>
        <dbReference type="ARBA" id="ARBA00008520"/>
    </source>
</evidence>
<sequence>MKRPLALVLILCVLFALADCSSGTGKTGIDNDEAMQGLTSGNNYIDCPPARLNSTNAAAIPAENGPIVLNVGGWAASPEESRLVRENLDNFEHMHPNIRVQWTPFLGTDYPTKMQSNFADHTVPDVFYLQPRMAPDYISSGKLLDLSPYMAKDHVQADSYYFSNTFSCKTGNVYGIPKDFNTLGLFYNKTLFQEANIAPPTNTWTWDDMRAAAKKLTKTGEEAKKIYGDTQSVYGITLPDSSSRWLAFLFANGGNVLSADGTRAVFNNQAGVESLKFYTSFQREDNSSVLASSLVTPWTGDVLDAFGQQRAAMELEGGWLIQYLQKNFSHTQYGIAPLPISPSGKRADLIFTNAWAAYSQTPHPEATWELIKYMSGQEVQESQLKEGFALPTLKKLVNDPYFRANPDLKVLFDSAQNDGYPDNYGPYDLLIHQRLDLAISSALSGQEDPQSALDNAARQVNKVLKH</sequence>
<evidence type="ECO:0000313" key="6">
    <source>
        <dbReference type="EMBL" id="GHO95945.1"/>
    </source>
</evidence>
<feature type="chain" id="PRO_5035253649" evidence="5">
    <location>
        <begin position="19"/>
        <end position="466"/>
    </location>
</feature>